<dbReference type="AlphaFoldDB" id="X7E7G4"/>
<dbReference type="Proteomes" id="UP000022447">
    <property type="component" value="Unassembled WGS sequence"/>
</dbReference>
<proteinExistence type="predicted"/>
<dbReference type="EMBL" id="JALZ01000063">
    <property type="protein sequence ID" value="ETX11994.1"/>
    <property type="molecule type" value="Genomic_DNA"/>
</dbReference>
<keyword evidence="2" id="KW-1185">Reference proteome</keyword>
<dbReference type="InterPro" id="IPR027310">
    <property type="entry name" value="Profilin_CS"/>
</dbReference>
<sequence length="94" mass="10317">MSWNFYHDPDVDFDKDIEIDIDVDLDFDSFVDVETYVDLDVDVYSDPHVDGNTASIAFEVEAVGIDTVTDITFTNLAIENTMSSTSGTAIAVVG</sequence>
<gene>
    <name evidence="1" type="ORF">OCH239_18760</name>
</gene>
<dbReference type="STRING" id="1449350.OCH239_18760"/>
<dbReference type="OrthoDB" id="7875951at2"/>
<name>X7E7G4_9RHOB</name>
<dbReference type="PROSITE" id="PS00414">
    <property type="entry name" value="PROFILIN"/>
    <property type="match status" value="1"/>
</dbReference>
<evidence type="ECO:0000313" key="2">
    <source>
        <dbReference type="Proteomes" id="UP000022447"/>
    </source>
</evidence>
<organism evidence="1 2">
    <name type="scientific">Roseivivax halodurans JCM 10272</name>
    <dbReference type="NCBI Taxonomy" id="1449350"/>
    <lineage>
        <taxon>Bacteria</taxon>
        <taxon>Pseudomonadati</taxon>
        <taxon>Pseudomonadota</taxon>
        <taxon>Alphaproteobacteria</taxon>
        <taxon>Rhodobacterales</taxon>
        <taxon>Roseobacteraceae</taxon>
        <taxon>Roseivivax</taxon>
    </lineage>
</organism>
<protein>
    <submittedName>
        <fullName evidence="1">Uncharacterized protein</fullName>
    </submittedName>
</protein>
<evidence type="ECO:0000313" key="1">
    <source>
        <dbReference type="EMBL" id="ETX11994.1"/>
    </source>
</evidence>
<dbReference type="GO" id="GO:0003779">
    <property type="term" value="F:actin binding"/>
    <property type="evidence" value="ECO:0007669"/>
    <property type="project" value="InterPro"/>
</dbReference>
<dbReference type="RefSeq" id="WP_037267103.1">
    <property type="nucleotide sequence ID" value="NZ_JALZ01000063.1"/>
</dbReference>
<accession>X7E7G4</accession>
<reference evidence="1 2" key="1">
    <citation type="submission" date="2014-01" db="EMBL/GenBank/DDBJ databases">
        <title>Roseivivax halodurans JCM 10272 Genome Sequencing.</title>
        <authorList>
            <person name="Lai Q."/>
            <person name="Li G."/>
            <person name="Shao Z."/>
        </authorList>
    </citation>
    <scope>NUCLEOTIDE SEQUENCE [LARGE SCALE GENOMIC DNA]</scope>
    <source>
        <strain evidence="1 2">JCM 10272</strain>
    </source>
</reference>
<comment type="caution">
    <text evidence="1">The sequence shown here is derived from an EMBL/GenBank/DDBJ whole genome shotgun (WGS) entry which is preliminary data.</text>
</comment>